<dbReference type="Gene3D" id="1.10.287.4070">
    <property type="match status" value="1"/>
</dbReference>
<proteinExistence type="predicted"/>
<dbReference type="AlphaFoldDB" id="A0A3L6L0L7"/>
<dbReference type="InterPro" id="IPR042239">
    <property type="entry name" value="Nop_C"/>
</dbReference>
<comment type="caution">
    <text evidence="2">The sequence shown here is derived from an EMBL/GenBank/DDBJ whole genome shotgun (WGS) entry which is preliminary data.</text>
</comment>
<name>A0A3L6L0L7_9TRYP</name>
<dbReference type="SUPFAM" id="SSF89124">
    <property type="entry name" value="Nop domain"/>
    <property type="match status" value="1"/>
</dbReference>
<sequence>MWFNVLLVLHFDGDKFLLTLGFLFCFFFLTSHPCAAYPGQDELYRTGWDGFGERVDDLQSRRDEGLDIYLEETIGVGESIASDDDARRHNSVKEVTALLRSGHMSSMLQKLSDYSEQENVKNTITPDDPEYQFVIDSSNLVLRIEVEKSKAVVYARAHYSQRFPELAMFFTSGLLYARVVQLLQNNMDLSQVIDQLDELVPSQLTAVIIACASTTTGRELSPEELQRVLEACQEIETLEAAKQTFLEYIQRSMPLICPNLCAFLGTGITSQLFAIAGGVAPLAAMDPTELSRLGSTRANSSGIALKTTGFLSNSDFVVNHPPQLRPKALRLVSSTATVLARIDANRRAASHQEGVRQRELVRLKMLSWLDPPVLRGAGNNTYERRRRKRPRRNLR</sequence>
<dbReference type="InterPro" id="IPR002687">
    <property type="entry name" value="Nop_dom"/>
</dbReference>
<dbReference type="GO" id="GO:0071011">
    <property type="term" value="C:precatalytic spliceosome"/>
    <property type="evidence" value="ECO:0007669"/>
    <property type="project" value="TreeGrafter"/>
</dbReference>
<dbReference type="InterPro" id="IPR027105">
    <property type="entry name" value="Prp31"/>
</dbReference>
<accession>A0A3L6L0L7</accession>
<evidence type="ECO:0000313" key="2">
    <source>
        <dbReference type="EMBL" id="RHW69261.1"/>
    </source>
</evidence>
<dbReference type="SMART" id="SM00931">
    <property type="entry name" value="NOSIC"/>
    <property type="match status" value="1"/>
</dbReference>
<dbReference type="EMBL" id="QSBY01000010">
    <property type="protein sequence ID" value="RHW69261.1"/>
    <property type="molecule type" value="Genomic_DNA"/>
</dbReference>
<dbReference type="GO" id="GO:0046540">
    <property type="term" value="C:U4/U6 x U5 tri-snRNP complex"/>
    <property type="evidence" value="ECO:0007669"/>
    <property type="project" value="InterPro"/>
</dbReference>
<dbReference type="GO" id="GO:0000244">
    <property type="term" value="P:spliceosomal tri-snRNP complex assembly"/>
    <property type="evidence" value="ECO:0007669"/>
    <property type="project" value="InterPro"/>
</dbReference>
<dbReference type="PROSITE" id="PS51358">
    <property type="entry name" value="NOP"/>
    <property type="match status" value="1"/>
</dbReference>
<gene>
    <name evidence="2" type="ORF">DPX39_100113500</name>
</gene>
<dbReference type="InterPro" id="IPR012976">
    <property type="entry name" value="NOSIC"/>
</dbReference>
<dbReference type="PANTHER" id="PTHR13904">
    <property type="entry name" value="PRE-MRNA SPLICING FACTOR PRP31"/>
    <property type="match status" value="1"/>
</dbReference>
<reference evidence="2" key="1">
    <citation type="submission" date="2018-09" db="EMBL/GenBank/DDBJ databases">
        <title>whole genome sequence of T. equiperdum IVM-t1 strain.</title>
        <authorList>
            <person name="Suganuma K."/>
        </authorList>
    </citation>
    <scope>NUCLEOTIDE SEQUENCE [LARGE SCALE GENOMIC DNA]</scope>
    <source>
        <strain evidence="2">IVM-t1</strain>
    </source>
</reference>
<evidence type="ECO:0000259" key="1">
    <source>
        <dbReference type="PROSITE" id="PS51358"/>
    </source>
</evidence>
<dbReference type="InterPro" id="IPR036070">
    <property type="entry name" value="Nop_dom_sf"/>
</dbReference>
<dbReference type="Proteomes" id="UP000266743">
    <property type="component" value="Chromosome 10"/>
</dbReference>
<dbReference type="Pfam" id="PF01798">
    <property type="entry name" value="Nop"/>
    <property type="match status" value="1"/>
</dbReference>
<organism evidence="2">
    <name type="scientific">Trypanosoma brucei equiperdum</name>
    <dbReference type="NCBI Taxonomy" id="630700"/>
    <lineage>
        <taxon>Eukaryota</taxon>
        <taxon>Discoba</taxon>
        <taxon>Euglenozoa</taxon>
        <taxon>Kinetoplastea</taxon>
        <taxon>Metakinetoplastina</taxon>
        <taxon>Trypanosomatida</taxon>
        <taxon>Trypanosomatidae</taxon>
        <taxon>Trypanosoma</taxon>
    </lineage>
</organism>
<dbReference type="Gene3D" id="1.10.246.90">
    <property type="entry name" value="Nop domain"/>
    <property type="match status" value="1"/>
</dbReference>
<protein>
    <submittedName>
        <fullName evidence="2">Splicing factor Prp31</fullName>
    </submittedName>
</protein>
<feature type="domain" description="Nop" evidence="1">
    <location>
        <begin position="256"/>
        <end position="370"/>
    </location>
</feature>
<dbReference type="GO" id="GO:0005687">
    <property type="term" value="C:U4 snRNP"/>
    <property type="evidence" value="ECO:0007669"/>
    <property type="project" value="TreeGrafter"/>
</dbReference>
<dbReference type="PANTHER" id="PTHR13904:SF1">
    <property type="entry name" value="FACTOR, PUTATIVE-RELATED"/>
    <property type="match status" value="1"/>
</dbReference>
<dbReference type="FunFam" id="1.10.287.4070:FF:000007">
    <property type="entry name" value="Putative trans-splicing factor"/>
    <property type="match status" value="1"/>
</dbReference>